<evidence type="ECO:0000256" key="12">
    <source>
        <dbReference type="PROSITE-ProRule" id="PRU00146"/>
    </source>
</evidence>
<keyword evidence="19" id="KW-1185">Reference proteome</keyword>
<feature type="compositionally biased region" description="Basic and acidic residues" evidence="14">
    <location>
        <begin position="1127"/>
        <end position="1136"/>
    </location>
</feature>
<dbReference type="PROSITE" id="PS50016">
    <property type="entry name" value="ZF_PHD_2"/>
    <property type="match status" value="2"/>
</dbReference>
<feature type="compositionally biased region" description="Basic residues" evidence="14">
    <location>
        <begin position="1862"/>
        <end position="1871"/>
    </location>
</feature>
<dbReference type="InterPro" id="IPR001739">
    <property type="entry name" value="Methyl_CpG_DNA-bd"/>
</dbReference>
<feature type="coiled-coil region" evidence="13">
    <location>
        <begin position="713"/>
        <end position="773"/>
    </location>
</feature>
<feature type="domain" description="PHD-type" evidence="16">
    <location>
        <begin position="1680"/>
        <end position="1727"/>
    </location>
</feature>
<dbReference type="PROSITE" id="PS50982">
    <property type="entry name" value="MBD"/>
    <property type="match status" value="1"/>
</dbReference>
<feature type="region of interest" description="Disordered" evidence="14">
    <location>
        <begin position="1127"/>
        <end position="1167"/>
    </location>
</feature>
<dbReference type="Pfam" id="PF00439">
    <property type="entry name" value="Bromodomain"/>
    <property type="match status" value="1"/>
</dbReference>
<dbReference type="CDD" id="cd15545">
    <property type="entry name" value="PHD_BAZ2A_like"/>
    <property type="match status" value="1"/>
</dbReference>
<evidence type="ECO:0008006" key="20">
    <source>
        <dbReference type="Google" id="ProtNLM"/>
    </source>
</evidence>
<feature type="compositionally biased region" description="Polar residues" evidence="14">
    <location>
        <begin position="44"/>
        <end position="56"/>
    </location>
</feature>
<keyword evidence="5" id="KW-0862">Zinc</keyword>
<dbReference type="Pfam" id="PF15613">
    <property type="entry name" value="WSD"/>
    <property type="match status" value="1"/>
</dbReference>
<keyword evidence="3" id="KW-0479">Metal-binding</keyword>
<dbReference type="Pfam" id="PF01429">
    <property type="entry name" value="MBD"/>
    <property type="match status" value="1"/>
</dbReference>
<dbReference type="SUPFAM" id="SSF47370">
    <property type="entry name" value="Bromodomain"/>
    <property type="match status" value="1"/>
</dbReference>
<evidence type="ECO:0000256" key="9">
    <source>
        <dbReference type="ARBA" id="ARBA00023163"/>
    </source>
</evidence>
<comment type="caution">
    <text evidence="18">The sequence shown here is derived from an EMBL/GenBank/DDBJ whole genome shotgun (WGS) entry which is preliminary data.</text>
</comment>
<feature type="compositionally biased region" description="Basic and acidic residues" evidence="14">
    <location>
        <begin position="1443"/>
        <end position="1453"/>
    </location>
</feature>
<reference evidence="18" key="1">
    <citation type="submission" date="2021-02" db="EMBL/GenBank/DDBJ databases">
        <authorList>
            <person name="Nowell W R."/>
        </authorList>
    </citation>
    <scope>NUCLEOTIDE SEQUENCE</scope>
</reference>
<dbReference type="GO" id="GO:0005634">
    <property type="term" value="C:nucleus"/>
    <property type="evidence" value="ECO:0007669"/>
    <property type="project" value="UniProtKB-SubCell"/>
</dbReference>
<dbReference type="Gene3D" id="3.30.890.10">
    <property type="entry name" value="Methyl-cpg-binding Protein 2, Chain A"/>
    <property type="match status" value="1"/>
</dbReference>
<dbReference type="PANTHER" id="PTHR45915:SF2">
    <property type="entry name" value="TOUTATIS, ISOFORM E"/>
    <property type="match status" value="1"/>
</dbReference>
<evidence type="ECO:0000313" key="18">
    <source>
        <dbReference type="EMBL" id="CAF1023924.1"/>
    </source>
</evidence>
<dbReference type="PRINTS" id="PR00503">
    <property type="entry name" value="BROMODOMAIN"/>
</dbReference>
<feature type="compositionally biased region" description="Polar residues" evidence="14">
    <location>
        <begin position="1743"/>
        <end position="1771"/>
    </location>
</feature>
<dbReference type="Pfam" id="PF00628">
    <property type="entry name" value="PHD"/>
    <property type="match status" value="1"/>
</dbReference>
<evidence type="ECO:0000259" key="17">
    <source>
        <dbReference type="PROSITE" id="PS50982"/>
    </source>
</evidence>
<keyword evidence="6" id="KW-0805">Transcription regulation</keyword>
<feature type="domain" description="MBD" evidence="17">
    <location>
        <begin position="500"/>
        <end position="572"/>
    </location>
</feature>
<dbReference type="InterPro" id="IPR001487">
    <property type="entry name" value="Bromodomain"/>
</dbReference>
<feature type="domain" description="Bromo" evidence="15">
    <location>
        <begin position="1887"/>
        <end position="1957"/>
    </location>
</feature>
<name>A0A814IIM1_9BILA</name>
<dbReference type="InterPro" id="IPR018359">
    <property type="entry name" value="Bromodomain_CS"/>
</dbReference>
<dbReference type="Proteomes" id="UP000663870">
    <property type="component" value="Unassembled WGS sequence"/>
</dbReference>
<feature type="compositionally biased region" description="Basic and acidic residues" evidence="14">
    <location>
        <begin position="491"/>
        <end position="500"/>
    </location>
</feature>
<sequence length="1976" mass="226004">MTKKQQDDLASTLNNLPWGLPLGFPSMSSFGVFPPFGLPTPNFPSLNSYTSSSTTGFPPPPPPPPLLSNDPTNSTTTTTDIWSNGLSTANMNIDYNEYAKQLGLLMNAFSKQPETDKSKTSSSIMKSSKSKSITSISNTPSSSDINNDKTSIIKQNDESHPRPTSTSSSSTSSRRSSSNHLNKSSSSSSRSKTNRNSTNLTSSTNNTSTILDPLTFATTNTNTTSGFTFPYFLPSLLSPTTNSSSTTTTTTSNNNSSTTYPFSSLSSSLINPATTFYPFLSPDWFTSSTKFMDTFNNLNSDKSIDSKESTSHQTSKSKQSQKHISSENKHLPSINPLLNESISKSKKRAKSIRALTEEQELNREKISSKNQTQKTITTNPSLLHSALMKSSHDVVVSPSITSFSSTIDSNFKPILFDNSFYNQQSHDSWTFKPIKETAIDDIDPSNTNDLRENLLNLSRRSSINETSSNRQTPLTQSADESRSNDDDDSDPNPKRRKGEEVNETLARIPLNRGWKRVTIIRAITRTGVRGDVSYYAPCGRKLRSFQEIDRYLSKKNITDLDRSHFTFSSKVHIGHFHEPKEGPDGKTIFQESTEDEIINRILEINPKFRRMKYEYESETPTKTSNVSSPSVTPSHNNGINDHHHQPQDFIQQMYEENRKLRLEQEEIAKRAAEIKTNREAMRLLRNITSESSKTSERLTNSQYQHNDFLKAIIEQQKLMQQQELEHKQKLQQEQQEQERKRQELAYLKQLELKKRQEEKLLLIEQRKAEKNAQREKKIQEKYMEIVLAKEMKRITEDMQLRDLKPLPILKPVENMRLSIEAFANSLMIIQFLNNFKHIFHIPDNLILTLNNFQQSSSSREVNSLCQILLSVALEDPGIANPKKGLTNLGQKLSEIDITEHTFSEILRLYIRERNGFDDKITQNLSDTSFQSLSIDEKIEILAFLCNDLSGNKRLVEEVDRNLDELTVLKHEKLEIEKRLRRLKFEKSNNSNSNNIKKLATLIREKDLNSSDNESPDESDTETMKNDDETTITTDPAAITADDQDIETIDESKIDDLDKRLTLITRKYTLIKRRVIDKHGCTRALHLGQDRYRRRYWYFSHLPGIYIEGLTSGDISPIVIKDSVENATKQKHDKTEELNSLSRSTQRKKQQTRITNLTPPPSVPINSIEQQVPLIELNKIKNEITDNDEEQQQEQQEQHEQINSSNNIPEDFSTMDLSAFCLAAKRDNNEEKNEPSDDLNINDNNNNNNKRNLNEINNNHDDNLPLDLSCSKSKRLCEEDYWTSQHTQAAYPLLSNINKYDQFQELDNLATTAILLNNIKQENIISKNILNLTNTNQIITPCNLSTSTKQESSTNNYKQIEQSIREKFQYSQPLPIPDDVQSGWWSIQTSEELRSLIKSLAKRGQRERYLCRMLQRYFDVITNSMKSYSQSNIKIESLSPSTENKIENNNHDEQQPQQQQLSLDDTIENNDSIYNDTHEMDVLNEIYNLLDRIIASSLQCRSYDINFSRKRLTYSDIQAKGSDILDEGKHLLTEIERNIERRYLKHPFVRKYEMNLSPLNRINQNSTYHHTSEITTNEIVSSSKYDEVPQQLERWRRTVNECRTSAQLALCLTQLERCIAWERSIMRVYCEICNSDDNEEKLLLCDGCDHGTHTYCFIPPMSFIPPNDWYCYVCIGKVKGENLCFVCGNKSDNQLNRCEHCGKLFHEDCLKNAKQQRGKWLCGLCAANDTNSSNNGNTITTITKSQTGRQTSRSLNSRQPTNNSLVTNTNGDSTNQSLSSSTTTTTTTTTNTNRNRSNSNRKSKSNINECSILQESPSNSSHADTTIMSTLNDSSSNDMDDDIASPIMTTTMNNNNNNNNNNTKKKSSKKSKTNNDIKACRTILNDLLKSDVSWPFQNPVDAKQHPEYYECIKNPMDFSTIKKKMRNNQYTKREEFLHDVELILNNCEYFNEDDSPVGQAGHLLRTFFQSQWTKQFG</sequence>
<dbReference type="PROSITE" id="PS00633">
    <property type="entry name" value="BROMODOMAIN_1"/>
    <property type="match status" value="1"/>
</dbReference>
<dbReference type="Gene3D" id="3.30.40.10">
    <property type="entry name" value="Zinc/RING finger domain, C3HC4 (zinc finger)"/>
    <property type="match status" value="2"/>
</dbReference>
<dbReference type="SMART" id="SM00297">
    <property type="entry name" value="BROMO"/>
    <property type="match status" value="1"/>
</dbReference>
<feature type="domain" description="PHD-type" evidence="16">
    <location>
        <begin position="1626"/>
        <end position="1676"/>
    </location>
</feature>
<evidence type="ECO:0000256" key="14">
    <source>
        <dbReference type="SAM" id="MobiDB-lite"/>
    </source>
</evidence>
<dbReference type="InterPro" id="IPR036427">
    <property type="entry name" value="Bromodomain-like_sf"/>
</dbReference>
<feature type="region of interest" description="Disordered" evidence="14">
    <location>
        <begin position="1227"/>
        <end position="1263"/>
    </location>
</feature>
<dbReference type="InterPro" id="IPR019787">
    <property type="entry name" value="Znf_PHD-finger"/>
</dbReference>
<keyword evidence="10" id="KW-0539">Nucleus</keyword>
<feature type="compositionally biased region" description="Low complexity" evidence="14">
    <location>
        <begin position="1030"/>
        <end position="1040"/>
    </location>
</feature>
<dbReference type="CDD" id="cd15489">
    <property type="entry name" value="PHD_SF"/>
    <property type="match status" value="1"/>
</dbReference>
<comment type="similarity">
    <text evidence="2">Belongs to the WAL family.</text>
</comment>
<feature type="compositionally biased region" description="Low complexity" evidence="14">
    <location>
        <begin position="1237"/>
        <end position="1256"/>
    </location>
</feature>
<dbReference type="SUPFAM" id="SSF57903">
    <property type="entry name" value="FYVE/PHD zinc finger"/>
    <property type="match status" value="2"/>
</dbReference>
<gene>
    <name evidence="18" type="ORF">JXQ802_LOCUS15305</name>
</gene>
<feature type="compositionally biased region" description="Low complexity" evidence="14">
    <location>
        <begin position="120"/>
        <end position="145"/>
    </location>
</feature>
<evidence type="ECO:0000256" key="2">
    <source>
        <dbReference type="ARBA" id="ARBA00007444"/>
    </source>
</evidence>
<feature type="compositionally biased region" description="Low complexity" evidence="14">
    <location>
        <begin position="1847"/>
        <end position="1861"/>
    </location>
</feature>
<feature type="region of interest" description="Disordered" evidence="14">
    <location>
        <begin position="112"/>
        <end position="210"/>
    </location>
</feature>
<dbReference type="InterPro" id="IPR011011">
    <property type="entry name" value="Znf_FYVE_PHD"/>
</dbReference>
<evidence type="ECO:0000256" key="3">
    <source>
        <dbReference type="ARBA" id="ARBA00022723"/>
    </source>
</evidence>
<dbReference type="InterPro" id="IPR001841">
    <property type="entry name" value="Znf_RING"/>
</dbReference>
<keyword evidence="8 11" id="KW-0103">Bromodomain</keyword>
<feature type="region of interest" description="Disordered" evidence="14">
    <location>
        <begin position="301"/>
        <end position="351"/>
    </location>
</feature>
<feature type="region of interest" description="Disordered" evidence="14">
    <location>
        <begin position="1441"/>
        <end position="1460"/>
    </location>
</feature>
<accession>A0A814IIM1</accession>
<dbReference type="InterPro" id="IPR028942">
    <property type="entry name" value="WHIM1_dom"/>
</dbReference>
<feature type="region of interest" description="Disordered" evidence="14">
    <location>
        <begin position="1186"/>
        <end position="1209"/>
    </location>
</feature>
<dbReference type="SMART" id="SM00184">
    <property type="entry name" value="RING"/>
    <property type="match status" value="2"/>
</dbReference>
<keyword evidence="7 13" id="KW-0175">Coiled coil</keyword>
<dbReference type="GO" id="GO:0000785">
    <property type="term" value="C:chromatin"/>
    <property type="evidence" value="ECO:0007669"/>
    <property type="project" value="TreeGrafter"/>
</dbReference>
<dbReference type="SUPFAM" id="SSF54171">
    <property type="entry name" value="DNA-binding domain"/>
    <property type="match status" value="1"/>
</dbReference>
<dbReference type="PROSITE" id="PS01359">
    <property type="entry name" value="ZF_PHD_1"/>
    <property type="match status" value="1"/>
</dbReference>
<dbReference type="EMBL" id="CAJNOL010000354">
    <property type="protein sequence ID" value="CAF1023924.1"/>
    <property type="molecule type" value="Genomic_DNA"/>
</dbReference>
<keyword evidence="4 12" id="KW-0863">Zinc-finger</keyword>
<dbReference type="Pfam" id="PF15612">
    <property type="entry name" value="WHIM1"/>
    <property type="match status" value="1"/>
</dbReference>
<evidence type="ECO:0000259" key="16">
    <source>
        <dbReference type="PROSITE" id="PS50016"/>
    </source>
</evidence>
<dbReference type="SMART" id="SM00391">
    <property type="entry name" value="MBD"/>
    <property type="match status" value="1"/>
</dbReference>
<evidence type="ECO:0000256" key="10">
    <source>
        <dbReference type="ARBA" id="ARBA00023242"/>
    </source>
</evidence>
<dbReference type="GO" id="GO:0003677">
    <property type="term" value="F:DNA binding"/>
    <property type="evidence" value="ECO:0007669"/>
    <property type="project" value="InterPro"/>
</dbReference>
<dbReference type="InterPro" id="IPR013083">
    <property type="entry name" value="Znf_RING/FYVE/PHD"/>
</dbReference>
<dbReference type="InterPro" id="IPR028941">
    <property type="entry name" value="WHIM2_dom"/>
</dbReference>
<feature type="region of interest" description="Disordered" evidence="14">
    <location>
        <begin position="44"/>
        <end position="81"/>
    </location>
</feature>
<feature type="region of interest" description="Disordered" evidence="14">
    <location>
        <begin position="1006"/>
        <end position="1043"/>
    </location>
</feature>
<evidence type="ECO:0000256" key="8">
    <source>
        <dbReference type="ARBA" id="ARBA00023117"/>
    </source>
</evidence>
<evidence type="ECO:0000313" key="19">
    <source>
        <dbReference type="Proteomes" id="UP000663870"/>
    </source>
</evidence>
<dbReference type="PANTHER" id="PTHR45915">
    <property type="entry name" value="TRANSCRIPTION INTERMEDIARY FACTOR"/>
    <property type="match status" value="1"/>
</dbReference>
<evidence type="ECO:0000256" key="11">
    <source>
        <dbReference type="PROSITE-ProRule" id="PRU00035"/>
    </source>
</evidence>
<evidence type="ECO:0000256" key="4">
    <source>
        <dbReference type="ARBA" id="ARBA00022771"/>
    </source>
</evidence>
<organism evidence="18 19">
    <name type="scientific">Rotaria sordida</name>
    <dbReference type="NCBI Taxonomy" id="392033"/>
    <lineage>
        <taxon>Eukaryota</taxon>
        <taxon>Metazoa</taxon>
        <taxon>Spiralia</taxon>
        <taxon>Gnathifera</taxon>
        <taxon>Rotifera</taxon>
        <taxon>Eurotatoria</taxon>
        <taxon>Bdelloidea</taxon>
        <taxon>Philodinida</taxon>
        <taxon>Philodinidae</taxon>
        <taxon>Rotaria</taxon>
    </lineage>
</organism>
<feature type="compositionally biased region" description="Polar residues" evidence="14">
    <location>
        <begin position="466"/>
        <end position="478"/>
    </location>
</feature>
<dbReference type="GO" id="GO:0008270">
    <property type="term" value="F:zinc ion binding"/>
    <property type="evidence" value="ECO:0007669"/>
    <property type="project" value="UniProtKB-KW"/>
</dbReference>
<feature type="compositionally biased region" description="Low complexity" evidence="14">
    <location>
        <begin position="1772"/>
        <end position="1797"/>
    </location>
</feature>
<evidence type="ECO:0000256" key="5">
    <source>
        <dbReference type="ARBA" id="ARBA00022833"/>
    </source>
</evidence>
<dbReference type="Gene3D" id="1.20.920.10">
    <property type="entry name" value="Bromodomain-like"/>
    <property type="match status" value="1"/>
</dbReference>
<dbReference type="InterPro" id="IPR016177">
    <property type="entry name" value="DNA-bd_dom_sf"/>
</dbReference>
<proteinExistence type="inferred from homology"/>
<dbReference type="InterPro" id="IPR019786">
    <property type="entry name" value="Zinc_finger_PHD-type_CS"/>
</dbReference>
<dbReference type="InterPro" id="IPR001965">
    <property type="entry name" value="Znf_PHD"/>
</dbReference>
<feature type="region of interest" description="Disordered" evidence="14">
    <location>
        <begin position="1735"/>
        <end position="1874"/>
    </location>
</feature>
<comment type="subcellular location">
    <subcellularLocation>
        <location evidence="1">Nucleus</location>
    </subcellularLocation>
</comment>
<feature type="compositionally biased region" description="Polar residues" evidence="14">
    <location>
        <begin position="1806"/>
        <end position="1830"/>
    </location>
</feature>
<feature type="region of interest" description="Disordered" evidence="14">
    <location>
        <begin position="615"/>
        <end position="642"/>
    </location>
</feature>
<evidence type="ECO:0000256" key="1">
    <source>
        <dbReference type="ARBA" id="ARBA00004123"/>
    </source>
</evidence>
<feature type="compositionally biased region" description="Low complexity" evidence="14">
    <location>
        <begin position="67"/>
        <end position="80"/>
    </location>
</feature>
<evidence type="ECO:0000256" key="13">
    <source>
        <dbReference type="SAM" id="Coils"/>
    </source>
</evidence>
<dbReference type="FunFam" id="3.30.40.10:FF:000199">
    <property type="entry name" value="Bromodomain adjacent to zinc finger domain 2B"/>
    <property type="match status" value="1"/>
</dbReference>
<evidence type="ECO:0000256" key="6">
    <source>
        <dbReference type="ARBA" id="ARBA00023015"/>
    </source>
</evidence>
<keyword evidence="9" id="KW-0804">Transcription</keyword>
<feature type="compositionally biased region" description="Low complexity" evidence="14">
    <location>
        <begin position="162"/>
        <end position="210"/>
    </location>
</feature>
<evidence type="ECO:0000256" key="7">
    <source>
        <dbReference type="ARBA" id="ARBA00023054"/>
    </source>
</evidence>
<feature type="compositionally biased region" description="Pro residues" evidence="14">
    <location>
        <begin position="57"/>
        <end position="66"/>
    </location>
</feature>
<protein>
    <recommendedName>
        <fullName evidence="20">Bromodomain adjacent to zinc finger domain protein 2B</fullName>
    </recommendedName>
</protein>
<dbReference type="PROSITE" id="PS50014">
    <property type="entry name" value="BROMODOMAIN_2"/>
    <property type="match status" value="1"/>
</dbReference>
<feature type="region of interest" description="Disordered" evidence="14">
    <location>
        <begin position="460"/>
        <end position="503"/>
    </location>
</feature>
<dbReference type="SMART" id="SM00249">
    <property type="entry name" value="PHD"/>
    <property type="match status" value="2"/>
</dbReference>
<feature type="compositionally biased region" description="Low complexity" evidence="14">
    <location>
        <begin position="620"/>
        <end position="637"/>
    </location>
</feature>
<evidence type="ECO:0000259" key="15">
    <source>
        <dbReference type="PROSITE" id="PS50014"/>
    </source>
</evidence>